<dbReference type="PANTHER" id="PTHR45228">
    <property type="entry name" value="CYCLIC DI-GMP PHOSPHODIESTERASE TM_0186-RELATED"/>
    <property type="match status" value="1"/>
</dbReference>
<organism evidence="2">
    <name type="scientific">bioreactor metagenome</name>
    <dbReference type="NCBI Taxonomy" id="1076179"/>
    <lineage>
        <taxon>unclassified sequences</taxon>
        <taxon>metagenomes</taxon>
        <taxon>ecological metagenomes</taxon>
    </lineage>
</organism>
<dbReference type="SUPFAM" id="SSF109604">
    <property type="entry name" value="HD-domain/PDEase-like"/>
    <property type="match status" value="1"/>
</dbReference>
<sequence>MTAIEFREQSTAVHSFEVNHIAIEIAKKMGLSEDEIRDLNWGTLLHDLGKLAIPDSILLKPGPLDDQELDLIRQHPRMGYEILKGASYFKNAIEISLYHHERYDGKGYPNALKGEAIPLLARICAVADTFQAMIDDRPYRKGLPVEAAVAEIKRCSGTQFDPVVVSAFLQIDHSCYPARLRNRLNLS</sequence>
<comment type="caution">
    <text evidence="2">The sequence shown here is derived from an EMBL/GenBank/DDBJ whole genome shotgun (WGS) entry which is preliminary data.</text>
</comment>
<dbReference type="GO" id="GO:0016787">
    <property type="term" value="F:hydrolase activity"/>
    <property type="evidence" value="ECO:0007669"/>
    <property type="project" value="UniProtKB-KW"/>
</dbReference>
<evidence type="ECO:0000259" key="1">
    <source>
        <dbReference type="PROSITE" id="PS51832"/>
    </source>
</evidence>
<dbReference type="Pfam" id="PF13487">
    <property type="entry name" value="HD_5"/>
    <property type="match status" value="1"/>
</dbReference>
<dbReference type="AlphaFoldDB" id="A0A645DE55"/>
<dbReference type="CDD" id="cd00077">
    <property type="entry name" value="HDc"/>
    <property type="match status" value="1"/>
</dbReference>
<dbReference type="EC" id="3.1.4.-" evidence="2"/>
<dbReference type="InterPro" id="IPR003607">
    <property type="entry name" value="HD/PDEase_dom"/>
</dbReference>
<dbReference type="PANTHER" id="PTHR45228:SF5">
    <property type="entry name" value="CYCLIC DI-GMP PHOSPHODIESTERASE VC_1348-RELATED"/>
    <property type="match status" value="1"/>
</dbReference>
<protein>
    <submittedName>
        <fullName evidence="2">Cyclic di-GMP phosphodiesterase response regulator RpfG</fullName>
        <ecNumber evidence="2">3.1.4.-</ecNumber>
    </submittedName>
</protein>
<reference evidence="2" key="1">
    <citation type="submission" date="2019-08" db="EMBL/GenBank/DDBJ databases">
        <authorList>
            <person name="Kucharzyk K."/>
            <person name="Murdoch R.W."/>
            <person name="Higgins S."/>
            <person name="Loffler F."/>
        </authorList>
    </citation>
    <scope>NUCLEOTIDE SEQUENCE</scope>
</reference>
<dbReference type="EMBL" id="VSSQ01034798">
    <property type="protein sequence ID" value="MPM86852.1"/>
    <property type="molecule type" value="Genomic_DNA"/>
</dbReference>
<name>A0A645DE55_9ZZZZ</name>
<dbReference type="Gene3D" id="1.10.3210.10">
    <property type="entry name" value="Hypothetical protein af1432"/>
    <property type="match status" value="1"/>
</dbReference>
<dbReference type="InterPro" id="IPR006675">
    <property type="entry name" value="HDIG_dom"/>
</dbReference>
<evidence type="ECO:0000313" key="2">
    <source>
        <dbReference type="EMBL" id="MPM86852.1"/>
    </source>
</evidence>
<feature type="domain" description="HD-GYP" evidence="1">
    <location>
        <begin position="1"/>
        <end position="184"/>
    </location>
</feature>
<dbReference type="InterPro" id="IPR037522">
    <property type="entry name" value="HD_GYP_dom"/>
</dbReference>
<dbReference type="SMART" id="SM00471">
    <property type="entry name" value="HDc"/>
    <property type="match status" value="1"/>
</dbReference>
<keyword evidence="2" id="KW-0378">Hydrolase</keyword>
<gene>
    <name evidence="2" type="primary">rpfG_11</name>
    <name evidence="2" type="ORF">SDC9_133944</name>
</gene>
<accession>A0A645DE55</accession>
<dbReference type="PROSITE" id="PS51832">
    <property type="entry name" value="HD_GYP"/>
    <property type="match status" value="1"/>
</dbReference>
<dbReference type="NCBIfam" id="TIGR00277">
    <property type="entry name" value="HDIG"/>
    <property type="match status" value="1"/>
</dbReference>
<dbReference type="InterPro" id="IPR052020">
    <property type="entry name" value="Cyclic_di-GMP/3'3'-cGAMP_PDE"/>
</dbReference>
<proteinExistence type="predicted"/>